<keyword evidence="4" id="KW-0106">Calcium</keyword>
<evidence type="ECO:0000256" key="2">
    <source>
        <dbReference type="ARBA" id="ARBA00022723"/>
    </source>
</evidence>
<dbReference type="PANTHER" id="PTHR19277">
    <property type="entry name" value="PENTRAXIN"/>
    <property type="match status" value="1"/>
</dbReference>
<keyword evidence="7" id="KW-0812">Transmembrane</keyword>
<keyword evidence="7" id="KW-1133">Transmembrane helix</keyword>
<feature type="domain" description="LamG-like jellyroll fold" evidence="9">
    <location>
        <begin position="156"/>
        <end position="295"/>
    </location>
</feature>
<proteinExistence type="predicted"/>
<evidence type="ECO:0000256" key="3">
    <source>
        <dbReference type="ARBA" id="ARBA00022729"/>
    </source>
</evidence>
<keyword evidence="5" id="KW-1015">Disulfide bond</keyword>
<dbReference type="Gene3D" id="2.60.120.200">
    <property type="match status" value="3"/>
</dbReference>
<dbReference type="Proteomes" id="UP000003688">
    <property type="component" value="Unassembled WGS sequence"/>
</dbReference>
<dbReference type="InterPro" id="IPR013320">
    <property type="entry name" value="ConA-like_dom_sf"/>
</dbReference>
<feature type="domain" description="Laminin G" evidence="8">
    <location>
        <begin position="766"/>
        <end position="909"/>
    </location>
</feature>
<dbReference type="SMART" id="SM00560">
    <property type="entry name" value="LamGL"/>
    <property type="match status" value="2"/>
</dbReference>
<evidence type="ECO:0000259" key="8">
    <source>
        <dbReference type="SMART" id="SM00282"/>
    </source>
</evidence>
<name>B9XD06_PEDPL</name>
<evidence type="ECO:0000256" key="7">
    <source>
        <dbReference type="SAM" id="Phobius"/>
    </source>
</evidence>
<dbReference type="SUPFAM" id="SSF49899">
    <property type="entry name" value="Concanavalin A-like lectins/glucanases"/>
    <property type="match status" value="3"/>
</dbReference>
<evidence type="ECO:0000256" key="5">
    <source>
        <dbReference type="ARBA" id="ARBA00023157"/>
    </source>
</evidence>
<dbReference type="InterPro" id="IPR001791">
    <property type="entry name" value="Laminin_G"/>
</dbReference>
<accession>B9XD06</accession>
<protein>
    <submittedName>
        <fullName evidence="10">Laminin G sub domain 2</fullName>
    </submittedName>
</protein>
<feature type="domain" description="Laminin G" evidence="8">
    <location>
        <begin position="1095"/>
        <end position="1263"/>
    </location>
</feature>
<keyword evidence="3" id="KW-0732">Signal</keyword>
<evidence type="ECO:0000256" key="1">
    <source>
        <dbReference type="ARBA" id="ARBA00001913"/>
    </source>
</evidence>
<evidence type="ECO:0000313" key="11">
    <source>
        <dbReference type="Proteomes" id="UP000003688"/>
    </source>
</evidence>
<dbReference type="STRING" id="320771.Cflav_PD4987"/>
<evidence type="ECO:0000256" key="4">
    <source>
        <dbReference type="ARBA" id="ARBA00022837"/>
    </source>
</evidence>
<dbReference type="EMBL" id="ABOX02000005">
    <property type="protein sequence ID" value="EEF62352.1"/>
    <property type="molecule type" value="Genomic_DNA"/>
</dbReference>
<feature type="transmembrane region" description="Helical" evidence="7">
    <location>
        <begin position="61"/>
        <end position="81"/>
    </location>
</feature>
<comment type="cofactor">
    <cofactor evidence="1">
        <name>Ca(2+)</name>
        <dbReference type="ChEBI" id="CHEBI:29108"/>
    </cofactor>
</comment>
<feature type="region of interest" description="Disordered" evidence="6">
    <location>
        <begin position="1"/>
        <end position="40"/>
    </location>
</feature>
<keyword evidence="2" id="KW-0479">Metal-binding</keyword>
<dbReference type="InterPro" id="IPR051360">
    <property type="entry name" value="Neuronal_Pentraxin_Related"/>
</dbReference>
<gene>
    <name evidence="10" type="ORF">Cflav_PD4987</name>
</gene>
<evidence type="ECO:0000259" key="9">
    <source>
        <dbReference type="SMART" id="SM00560"/>
    </source>
</evidence>
<dbReference type="SMART" id="SM00282">
    <property type="entry name" value="LamG"/>
    <property type="match status" value="2"/>
</dbReference>
<reference evidence="10 11" key="1">
    <citation type="journal article" date="2011" name="J. Bacteriol.">
        <title>Genome sequence of 'Pedosphaera parvula' Ellin514, an aerobic Verrucomicrobial isolate from pasture soil.</title>
        <authorList>
            <person name="Kant R."/>
            <person name="van Passel M.W."/>
            <person name="Sangwan P."/>
            <person name="Palva A."/>
            <person name="Lucas S."/>
            <person name="Copeland A."/>
            <person name="Lapidus A."/>
            <person name="Glavina Del Rio T."/>
            <person name="Dalin E."/>
            <person name="Tice H."/>
            <person name="Bruce D."/>
            <person name="Goodwin L."/>
            <person name="Pitluck S."/>
            <person name="Chertkov O."/>
            <person name="Larimer F.W."/>
            <person name="Land M.L."/>
            <person name="Hauser L."/>
            <person name="Brettin T.S."/>
            <person name="Detter J.C."/>
            <person name="Han S."/>
            <person name="de Vos W.M."/>
            <person name="Janssen P.H."/>
            <person name="Smidt H."/>
        </authorList>
    </citation>
    <scope>NUCLEOTIDE SEQUENCE [LARGE SCALE GENOMIC DNA]</scope>
    <source>
        <strain evidence="10 11">Ellin514</strain>
    </source>
</reference>
<dbReference type="GO" id="GO:0046872">
    <property type="term" value="F:metal ion binding"/>
    <property type="evidence" value="ECO:0007669"/>
    <property type="project" value="UniProtKB-KW"/>
</dbReference>
<dbReference type="CDD" id="cd00110">
    <property type="entry name" value="LamG"/>
    <property type="match status" value="1"/>
</dbReference>
<keyword evidence="7" id="KW-0472">Membrane</keyword>
<dbReference type="InterPro" id="IPR006558">
    <property type="entry name" value="LamG-like"/>
</dbReference>
<dbReference type="PANTHER" id="PTHR19277:SF125">
    <property type="entry name" value="B6"/>
    <property type="match status" value="1"/>
</dbReference>
<evidence type="ECO:0000256" key="6">
    <source>
        <dbReference type="SAM" id="MobiDB-lite"/>
    </source>
</evidence>
<keyword evidence="11" id="KW-1185">Reference proteome</keyword>
<organism evidence="10 11">
    <name type="scientific">Pedosphaera parvula (strain Ellin514)</name>
    <dbReference type="NCBI Taxonomy" id="320771"/>
    <lineage>
        <taxon>Bacteria</taxon>
        <taxon>Pseudomonadati</taxon>
        <taxon>Verrucomicrobiota</taxon>
        <taxon>Pedosphaerae</taxon>
        <taxon>Pedosphaerales</taxon>
        <taxon>Pedosphaeraceae</taxon>
        <taxon>Pedosphaera</taxon>
    </lineage>
</organism>
<evidence type="ECO:0000313" key="10">
    <source>
        <dbReference type="EMBL" id="EEF62352.1"/>
    </source>
</evidence>
<sequence length="1325" mass="140915">MTGGPAITWNRSTNHDGTGETIQSANRQTRDDSSFEFSRGVTAHERQTKVMKRNYRLTGGILWILSFFLAGMVHAQVIGYWRFDEQTPGNTADLTAGALLDSSGNARPGTMSDAGVLYVSGNTNYAGTSALRFTLGPDHVTVPDTGIGNFNFSSSQSFTLEAMIRTTNIGQDGVGCMVAKQGAVAGVSGEWWWRINANGTQQFFINDTTTSRNVSGTRKLNDGQWHLVTAEYDATAQQVRVYVDYALDGAPASAVLGNIIGNDKDLWIGAFQAGNRQFDGDIDFVRISTGALLTSDFVQPLTYIANVVPVDGASFFSAATASFSVKSPTIGVTAANIHAILSGTNISSQLQLTGNINDWTASLPALTANQNYRLEISVTDQAGHQAGQTNTFNTFTQNLFFIEAEDYNFAGGQYIDNPQLSSSPGPNNYLYQVGVEGIDYHKVNPPVATQYRSGDQVGTFVSSDALRQNYIDAQAVDPGVVDYNARDFINGEWVNYTRTFPANTYHVYARVSKSGTVPIVMNLDEVTAGSTTNSQTTSPIGVFRGQPTGSAQAFAFIPLTDALGNEVGVSLNGVKTLKLSMVSGTTGLNANYLVFVPQGSQVPFLASVSPASAANNESSNVVVQATIRNADTQVNTGSIQLKLDGTSVTPAITGTATGTQISYTPFPLAVGLHTVTLIFTDSASSSITNKWQFWVANPLVRGYWNFNEKTPGNLVSITNGAILDASGNSRNGTANDPTMQYVTGSFNYGNSSALRFTSGSDRVVIPDPSGSFNFQGSFTWEAVLRSTSTGTNLAILAKNGTGDGEGEFWWRLPGSANGVQSVGMNDGTGAKFLAGTNSLTDGAWHHVAVVYDTNTAQIRLYADYKLEATLTNVLFTNSIGRPADLQIGGFIGGGNDFDGDIDAIRISNGALTNSQFIQTTVALPPIVKAVRPNTNATHVFPMPSIQMDVQNRDTQVVPGSCKMFIDGNDVSAGITVTSSVSNASIQYKPASPLANGLHTVVVRFGDTASPANSVTNQWSFTVVNNEPVLGFYQFNEKAPGDTADTTPGAILDSSVNLRHGTASKTGLPYVIGSPSYGGSSALEFTVAAANHVSIPDPGGVFNFTPTQSITLEAIIKTTTIGQAQVGSILSKQSATPPEWWWRINTTGFQQFNVNDGTGAKSVSGTKKLNDGQWHHVAVIYDGTAKQLRAYVDYVQDGNTVATTYTSLSNIIGTAQDLWVAGFQAGNRLFEGDIDAVRVTGAPLDVSWFIPLGGIVANVSIQNVSVSSNSVSFSFVTETGRSYVVQSTTSLGGAWTDVETVAGDGTRKTVNYPASGAQKFFRINVR</sequence>
<feature type="domain" description="LamG-like jellyroll fold" evidence="9">
    <location>
        <begin position="776"/>
        <end position="914"/>
    </location>
</feature>
<comment type="caution">
    <text evidence="10">The sequence shown here is derived from an EMBL/GenBank/DDBJ whole genome shotgun (WGS) entry which is preliminary data.</text>
</comment>
<dbReference type="Pfam" id="PF13385">
    <property type="entry name" value="Laminin_G_3"/>
    <property type="match status" value="3"/>
</dbReference>